<sequence length="238" mass="25941">MASIADERSGALTFWQKMAIGIAAFILFGFLQWTARGFVDIARVPVWIHIHALVMVSWLGLFIYQPTLIKRGDPARHRRFGRIGMALAALIVILGSFASIMTIRTDHVPPFFTPAYFLALNHVGLALFAAMLVAAIVNRHDTQMHRRLIVGANVLLMEPAYGRMLPMPLLAPWGETVGMLIQLGTLAIVARHDRATLGSVHRATLIAIGVVAANHALYEAMGRTSLMAELAARITGGG</sequence>
<gene>
    <name evidence="2" type="ORF">SAMN06295987_106240</name>
</gene>
<dbReference type="Proteomes" id="UP000190989">
    <property type="component" value="Unassembled WGS sequence"/>
</dbReference>
<dbReference type="STRING" id="428990.SAMN06295987_106240"/>
<protein>
    <submittedName>
        <fullName evidence="2">Uncharacterized protein</fullName>
    </submittedName>
</protein>
<dbReference type="RefSeq" id="WP_079731324.1">
    <property type="nucleotide sequence ID" value="NZ_FVZE01000006.1"/>
</dbReference>
<feature type="transmembrane region" description="Helical" evidence="1">
    <location>
        <begin position="85"/>
        <end position="103"/>
    </location>
</feature>
<feature type="transmembrane region" description="Helical" evidence="1">
    <location>
        <begin position="46"/>
        <end position="64"/>
    </location>
</feature>
<feature type="transmembrane region" description="Helical" evidence="1">
    <location>
        <begin position="115"/>
        <end position="137"/>
    </location>
</feature>
<evidence type="ECO:0000256" key="1">
    <source>
        <dbReference type="SAM" id="Phobius"/>
    </source>
</evidence>
<evidence type="ECO:0000313" key="3">
    <source>
        <dbReference type="Proteomes" id="UP000190989"/>
    </source>
</evidence>
<keyword evidence="1" id="KW-0472">Membrane</keyword>
<evidence type="ECO:0000313" key="2">
    <source>
        <dbReference type="EMBL" id="SLK07446.1"/>
    </source>
</evidence>
<reference evidence="3" key="1">
    <citation type="submission" date="2017-02" db="EMBL/GenBank/DDBJ databases">
        <authorList>
            <person name="Varghese N."/>
            <person name="Submissions S."/>
        </authorList>
    </citation>
    <scope>NUCLEOTIDE SEQUENCE [LARGE SCALE GENOMIC DNA]</scope>
    <source>
        <strain evidence="3">SM117</strain>
    </source>
</reference>
<organism evidence="2 3">
    <name type="scientific">Novosphingobium mathurense</name>
    <dbReference type="NCBI Taxonomy" id="428990"/>
    <lineage>
        <taxon>Bacteria</taxon>
        <taxon>Pseudomonadati</taxon>
        <taxon>Pseudomonadota</taxon>
        <taxon>Alphaproteobacteria</taxon>
        <taxon>Sphingomonadales</taxon>
        <taxon>Sphingomonadaceae</taxon>
        <taxon>Novosphingobium</taxon>
    </lineage>
</organism>
<dbReference type="EMBL" id="FVZE01000006">
    <property type="protein sequence ID" value="SLK07446.1"/>
    <property type="molecule type" value="Genomic_DNA"/>
</dbReference>
<accession>A0A1U6IHE5</accession>
<name>A0A1U6IHE5_9SPHN</name>
<keyword evidence="1" id="KW-0812">Transmembrane</keyword>
<feature type="transmembrane region" description="Helical" evidence="1">
    <location>
        <begin position="12"/>
        <end position="34"/>
    </location>
</feature>
<keyword evidence="1" id="KW-1133">Transmembrane helix</keyword>
<keyword evidence="3" id="KW-1185">Reference proteome</keyword>
<proteinExistence type="predicted"/>
<dbReference type="AlphaFoldDB" id="A0A1U6IHE5"/>